<dbReference type="EMBL" id="JBHSGA010000020">
    <property type="protein sequence ID" value="MFC4528409.1"/>
    <property type="molecule type" value="Genomic_DNA"/>
</dbReference>
<protein>
    <submittedName>
        <fullName evidence="7">Radical SAM protein</fullName>
    </submittedName>
</protein>
<name>A0ABV9C7L7_9GAMM</name>
<evidence type="ECO:0000313" key="7">
    <source>
        <dbReference type="EMBL" id="MFC4528409.1"/>
    </source>
</evidence>
<dbReference type="PANTHER" id="PTHR11228">
    <property type="entry name" value="RADICAL SAM DOMAIN PROTEIN"/>
    <property type="match status" value="1"/>
</dbReference>
<dbReference type="Gene3D" id="3.20.20.70">
    <property type="entry name" value="Aldolase class I"/>
    <property type="match status" value="1"/>
</dbReference>
<reference evidence="8" key="1">
    <citation type="journal article" date="2019" name="Int. J. Syst. Evol. Microbiol.">
        <title>The Global Catalogue of Microorganisms (GCM) 10K type strain sequencing project: providing services to taxonomists for standard genome sequencing and annotation.</title>
        <authorList>
            <consortium name="The Broad Institute Genomics Platform"/>
            <consortium name="The Broad Institute Genome Sequencing Center for Infectious Disease"/>
            <person name="Wu L."/>
            <person name="Ma J."/>
        </authorList>
    </citation>
    <scope>NUCLEOTIDE SEQUENCE [LARGE SCALE GENOMIC DNA]</scope>
    <source>
        <strain evidence="8">CCM 4481</strain>
    </source>
</reference>
<keyword evidence="2" id="KW-0949">S-adenosyl-L-methionine</keyword>
<feature type="domain" description="Radical SAM core" evidence="6">
    <location>
        <begin position="1"/>
        <end position="215"/>
    </location>
</feature>
<evidence type="ECO:0000313" key="8">
    <source>
        <dbReference type="Proteomes" id="UP001595961"/>
    </source>
</evidence>
<evidence type="ECO:0000256" key="1">
    <source>
        <dbReference type="ARBA" id="ARBA00001966"/>
    </source>
</evidence>
<keyword evidence="3" id="KW-0479">Metal-binding</keyword>
<dbReference type="SUPFAM" id="SSF102114">
    <property type="entry name" value="Radical SAM enzymes"/>
    <property type="match status" value="1"/>
</dbReference>
<evidence type="ECO:0000256" key="2">
    <source>
        <dbReference type="ARBA" id="ARBA00022691"/>
    </source>
</evidence>
<dbReference type="SFLD" id="SFLDS00029">
    <property type="entry name" value="Radical_SAM"/>
    <property type="match status" value="1"/>
</dbReference>
<comment type="cofactor">
    <cofactor evidence="1">
        <name>[4Fe-4S] cluster</name>
        <dbReference type="ChEBI" id="CHEBI:49883"/>
    </cofactor>
</comment>
<dbReference type="Pfam" id="PF04055">
    <property type="entry name" value="Radical_SAM"/>
    <property type="match status" value="1"/>
</dbReference>
<evidence type="ECO:0000256" key="4">
    <source>
        <dbReference type="ARBA" id="ARBA00023004"/>
    </source>
</evidence>
<dbReference type="InterPro" id="IPR013785">
    <property type="entry name" value="Aldolase_TIM"/>
</dbReference>
<dbReference type="InterPro" id="IPR058240">
    <property type="entry name" value="rSAM_sf"/>
</dbReference>
<proteinExistence type="predicted"/>
<dbReference type="SFLD" id="SFLDG01067">
    <property type="entry name" value="SPASM/twitch_domain_containing"/>
    <property type="match status" value="1"/>
</dbReference>
<evidence type="ECO:0000259" key="6">
    <source>
        <dbReference type="PROSITE" id="PS51918"/>
    </source>
</evidence>
<dbReference type="PROSITE" id="PS51918">
    <property type="entry name" value="RADICAL_SAM"/>
    <property type="match status" value="1"/>
</dbReference>
<evidence type="ECO:0000256" key="5">
    <source>
        <dbReference type="ARBA" id="ARBA00023014"/>
    </source>
</evidence>
<accession>A0ABV9C7L7</accession>
<keyword evidence="8" id="KW-1185">Reference proteome</keyword>
<evidence type="ECO:0000256" key="3">
    <source>
        <dbReference type="ARBA" id="ARBA00022723"/>
    </source>
</evidence>
<dbReference type="PANTHER" id="PTHR11228:SF7">
    <property type="entry name" value="PQQA PEPTIDE CYCLASE"/>
    <property type="match status" value="1"/>
</dbReference>
<keyword evidence="5" id="KW-0411">Iron-sulfur</keyword>
<gene>
    <name evidence="7" type="ORF">ACFO5W_17320</name>
</gene>
<organism evidence="7 8">
    <name type="scientific">Dyella halodurans</name>
    <dbReference type="NCBI Taxonomy" id="1920171"/>
    <lineage>
        <taxon>Bacteria</taxon>
        <taxon>Pseudomonadati</taxon>
        <taxon>Pseudomonadota</taxon>
        <taxon>Gammaproteobacteria</taxon>
        <taxon>Lysobacterales</taxon>
        <taxon>Rhodanobacteraceae</taxon>
        <taxon>Dyella</taxon>
    </lineage>
</organism>
<dbReference type="RefSeq" id="WP_266148269.1">
    <property type="nucleotide sequence ID" value="NZ_CP064028.1"/>
</dbReference>
<keyword evidence="4" id="KW-0408">Iron</keyword>
<dbReference type="InterPro" id="IPR007197">
    <property type="entry name" value="rSAM"/>
</dbReference>
<dbReference type="InterPro" id="IPR050377">
    <property type="entry name" value="Radical_SAM_PqqE_MftC-like"/>
</dbReference>
<sequence>MTNVCNAACDFCGFSRDKKLAGPRRYLAPDDFERALPILRKRRIRYMTLQGGEPLVHPQIESLVASATKAGMQCGLITNGWFLSRHIEQLAAAGLKRLLVSIDSANMGEHEHNRGLQGLEARIADGIARARSFGIPVCASVTVSRLVNYEALPETLTRLGFDSVSFSYPRREAFGSSSLVYDETSTLVDLSAEEILDALEQIARMKKRFRVMDPKAALAEVARFVRGEQQLIPCVGGSKYFYLDWNLDIWRCEAWSEPMGSVFDLDRFPDQREPCNACMMSCYRHASVLMHGAMALADSAQALGRGDFRSAVSSLFQRGVATSLWALANEELPSMSANALTKRSAEFRASSKSELKPDHP</sequence>
<dbReference type="Proteomes" id="UP001595961">
    <property type="component" value="Unassembled WGS sequence"/>
</dbReference>
<dbReference type="CDD" id="cd01335">
    <property type="entry name" value="Radical_SAM"/>
    <property type="match status" value="1"/>
</dbReference>
<comment type="caution">
    <text evidence="7">The sequence shown here is derived from an EMBL/GenBank/DDBJ whole genome shotgun (WGS) entry which is preliminary data.</text>
</comment>